<name>A0A382SEJ2_9ZZZZ</name>
<dbReference type="AlphaFoldDB" id="A0A382SEJ2"/>
<keyword evidence="1" id="KW-0812">Transmembrane</keyword>
<feature type="domain" description="Prepilin peptidase A24 N-terminal" evidence="2">
    <location>
        <begin position="17"/>
        <end position="91"/>
    </location>
</feature>
<proteinExistence type="predicted"/>
<organism evidence="3">
    <name type="scientific">marine metagenome</name>
    <dbReference type="NCBI Taxonomy" id="408172"/>
    <lineage>
        <taxon>unclassified sequences</taxon>
        <taxon>metagenomes</taxon>
        <taxon>ecological metagenomes</taxon>
    </lineage>
</organism>
<dbReference type="InterPro" id="IPR010627">
    <property type="entry name" value="Prepilin_pept_A24_N"/>
</dbReference>
<feature type="transmembrane region" description="Helical" evidence="1">
    <location>
        <begin position="12"/>
        <end position="33"/>
    </location>
</feature>
<dbReference type="EMBL" id="UINC01128253">
    <property type="protein sequence ID" value="SVD07885.1"/>
    <property type="molecule type" value="Genomic_DNA"/>
</dbReference>
<keyword evidence="1" id="KW-0472">Membrane</keyword>
<evidence type="ECO:0000256" key="1">
    <source>
        <dbReference type="SAM" id="Phobius"/>
    </source>
</evidence>
<gene>
    <name evidence="3" type="ORF">METZ01_LOCUS360739</name>
</gene>
<feature type="non-terminal residue" evidence="3">
    <location>
        <position position="91"/>
    </location>
</feature>
<sequence>MEFFKHQPLMLFIATGVVGLIIGSFLNVVTFRVPIMIGRIWRKECADLKNQKLLFPLSTKDGPFNLWRPGSCCPHCSSVIPIHHNIPLISY</sequence>
<protein>
    <recommendedName>
        <fullName evidence="2">Prepilin peptidase A24 N-terminal domain-containing protein</fullName>
    </recommendedName>
</protein>
<reference evidence="3" key="1">
    <citation type="submission" date="2018-05" db="EMBL/GenBank/DDBJ databases">
        <authorList>
            <person name="Lanie J.A."/>
            <person name="Ng W.-L."/>
            <person name="Kazmierczak K.M."/>
            <person name="Andrzejewski T.M."/>
            <person name="Davidsen T.M."/>
            <person name="Wayne K.J."/>
            <person name="Tettelin H."/>
            <person name="Glass J.I."/>
            <person name="Rusch D."/>
            <person name="Podicherti R."/>
            <person name="Tsui H.-C.T."/>
            <person name="Winkler M.E."/>
        </authorList>
    </citation>
    <scope>NUCLEOTIDE SEQUENCE</scope>
</reference>
<evidence type="ECO:0000259" key="2">
    <source>
        <dbReference type="Pfam" id="PF06750"/>
    </source>
</evidence>
<evidence type="ECO:0000313" key="3">
    <source>
        <dbReference type="EMBL" id="SVD07885.1"/>
    </source>
</evidence>
<keyword evidence="1" id="KW-1133">Transmembrane helix</keyword>
<dbReference type="Pfam" id="PF06750">
    <property type="entry name" value="A24_N_bact"/>
    <property type="match status" value="1"/>
</dbReference>
<accession>A0A382SEJ2</accession>